<feature type="compositionally biased region" description="Polar residues" evidence="1">
    <location>
        <begin position="182"/>
        <end position="197"/>
    </location>
</feature>
<feature type="region of interest" description="Disordered" evidence="1">
    <location>
        <begin position="182"/>
        <end position="201"/>
    </location>
</feature>
<evidence type="ECO:0000259" key="3">
    <source>
        <dbReference type="Pfam" id="PF23865"/>
    </source>
</evidence>
<keyword evidence="5" id="KW-1185">Reference proteome</keyword>
<organism evidence="4 5">
    <name type="scientific">Batrachochytrium salamandrivorans</name>
    <dbReference type="NCBI Taxonomy" id="1357716"/>
    <lineage>
        <taxon>Eukaryota</taxon>
        <taxon>Fungi</taxon>
        <taxon>Fungi incertae sedis</taxon>
        <taxon>Chytridiomycota</taxon>
        <taxon>Chytridiomycota incertae sedis</taxon>
        <taxon>Chytridiomycetes</taxon>
        <taxon>Rhizophydiales</taxon>
        <taxon>Rhizophydiales incertae sedis</taxon>
        <taxon>Batrachochytrium</taxon>
    </lineage>
</organism>
<keyword evidence="2" id="KW-0732">Signal</keyword>
<accession>A0ABQ8EWX3</accession>
<evidence type="ECO:0000256" key="2">
    <source>
        <dbReference type="SAM" id="SignalP"/>
    </source>
</evidence>
<evidence type="ECO:0000313" key="5">
    <source>
        <dbReference type="Proteomes" id="UP001648503"/>
    </source>
</evidence>
<dbReference type="EMBL" id="JAFCIX010000549">
    <property type="protein sequence ID" value="KAH6587916.1"/>
    <property type="molecule type" value="Genomic_DNA"/>
</dbReference>
<proteinExistence type="predicted"/>
<evidence type="ECO:0000313" key="4">
    <source>
        <dbReference type="EMBL" id="KAH6587916.1"/>
    </source>
</evidence>
<feature type="chain" id="PRO_5047087858" description="DUF7223 domain-containing protein" evidence="2">
    <location>
        <begin position="17"/>
        <end position="537"/>
    </location>
</feature>
<dbReference type="InterPro" id="IPR055647">
    <property type="entry name" value="DUF7223"/>
</dbReference>
<feature type="domain" description="DUF7223" evidence="3">
    <location>
        <begin position="240"/>
        <end position="449"/>
    </location>
</feature>
<reference evidence="4 5" key="1">
    <citation type="submission" date="2021-02" db="EMBL/GenBank/DDBJ databases">
        <title>Variation within the Batrachochytrium salamandrivorans European outbreak.</title>
        <authorList>
            <person name="Kelly M."/>
            <person name="Pasmans F."/>
            <person name="Shea T.P."/>
            <person name="Munoz J.F."/>
            <person name="Carranza S."/>
            <person name="Cuomo C.A."/>
            <person name="Martel A."/>
        </authorList>
    </citation>
    <scope>NUCLEOTIDE SEQUENCE [LARGE SCALE GENOMIC DNA]</scope>
    <source>
        <strain evidence="4 5">AMFP18/2</strain>
    </source>
</reference>
<feature type="signal peptide" evidence="2">
    <location>
        <begin position="1"/>
        <end position="16"/>
    </location>
</feature>
<protein>
    <recommendedName>
        <fullName evidence="3">DUF7223 domain-containing protein</fullName>
    </recommendedName>
</protein>
<comment type="caution">
    <text evidence="4">The sequence shown here is derived from an EMBL/GenBank/DDBJ whole genome shotgun (WGS) entry which is preliminary data.</text>
</comment>
<dbReference type="Pfam" id="PF23865">
    <property type="entry name" value="DUF7223"/>
    <property type="match status" value="1"/>
</dbReference>
<evidence type="ECO:0000256" key="1">
    <source>
        <dbReference type="SAM" id="MobiDB-lite"/>
    </source>
</evidence>
<sequence length="537" mass="57522">MYLTVLLVLVATAVYGNPTQESQPPPGGVNKPGRSGRNLWKLPITVLRAIYSDSRPSRDSVYQWFNPKAGLNSAAIAGMRITASIPSVNLDNIPGISSITCNDDKVTMIVSSIVDLAEWDLQRILLLIDSRHKCQKEKTEKFVMLVATSWTIDTTTGTVVFDTKDPQAEGVTGSYVIVANPNTGPSKSANPTSQVTNLEKRGNTDKNSALPVLFDKTMKVPLIISTSTKRNVLLGSVGSSNTLTLGCNPCSIRGTTTIFFKAKGILFQPPQISVTWEGDLEITAVLALKAQADIVLKSASLTLFESLFTSIHIPGVLNLGPSVKLVASACVSLTAAVSAELELSVKMPKFFTKLSASKKVAQYPMDPEYSISASATASVNGNAKIAIGPQLVLNVGVFGMNIPKTSIEMEVASYIDLSVKGKLQKKITSEGEKDGTATLTALASIGIRAGVTANLFGVCFSIYTSPISKVFTKEYVKTLMFDKPPDEVASIESAVKLSTQAIKHAIAHPLIGANLQITEQSTLPETRRPFIEMHTQV</sequence>
<name>A0ABQ8EWX3_9FUNG</name>
<dbReference type="Proteomes" id="UP001648503">
    <property type="component" value="Unassembled WGS sequence"/>
</dbReference>
<gene>
    <name evidence="4" type="ORF">BASA50_011008</name>
</gene>